<reference evidence="3 4" key="1">
    <citation type="submission" date="2019-10" db="EMBL/GenBank/DDBJ databases">
        <title>Gracilibacillus sp. nov. isolated from rice seeds.</title>
        <authorList>
            <person name="He S."/>
        </authorList>
    </citation>
    <scope>NUCLEOTIDE SEQUENCE [LARGE SCALE GENOMIC DNA]</scope>
    <source>
        <strain evidence="3 4">TD8</strain>
    </source>
</reference>
<dbReference type="GO" id="GO:0016787">
    <property type="term" value="F:hydrolase activity"/>
    <property type="evidence" value="ECO:0007669"/>
    <property type="project" value="InterPro"/>
</dbReference>
<dbReference type="PANTHER" id="PTHR43037:SF1">
    <property type="entry name" value="BLL1128 PROTEIN"/>
    <property type="match status" value="1"/>
</dbReference>
<evidence type="ECO:0000256" key="1">
    <source>
        <dbReference type="ARBA" id="ARBA00022729"/>
    </source>
</evidence>
<dbReference type="SUPFAM" id="SSF53474">
    <property type="entry name" value="alpha/beta-Hydrolases"/>
    <property type="match status" value="1"/>
</dbReference>
<dbReference type="AlphaFoldDB" id="A0A7C8GRT3"/>
<accession>A0A7C8GRT3</accession>
<evidence type="ECO:0000259" key="2">
    <source>
        <dbReference type="Pfam" id="PF00326"/>
    </source>
</evidence>
<dbReference type="PANTHER" id="PTHR43037">
    <property type="entry name" value="UNNAMED PRODUCT-RELATED"/>
    <property type="match status" value="1"/>
</dbReference>
<keyword evidence="4" id="KW-1185">Reference proteome</keyword>
<name>A0A7C8GRT3_9BACI</name>
<dbReference type="Gene3D" id="3.40.50.1820">
    <property type="entry name" value="alpha/beta hydrolase"/>
    <property type="match status" value="1"/>
</dbReference>
<sequence length="232" mass="26665">MLQLQKEFRQDHFYFPYLLHIPDQPRKSEEQKLPLIFFLHGAGERGTDLELVKNIGILKFIDDKDDFPFIVVAPQCQDGSYWTEALDGLVALLKKIVMDYSVDTNRIYLTGLSMGGIGAWNLALKHPHLFAALVPVCGSVLLPEHRRSEFKQLVAPENLWSSMDVLKDMPVWAFHGDRDEVVPMDETVQLIEYLKKCNNNVHLTIYPGVGHDSWTPAYQTEHLYTWLGKQAR</sequence>
<feature type="domain" description="Peptidase S9 prolyl oligopeptidase catalytic" evidence="2">
    <location>
        <begin position="86"/>
        <end position="228"/>
    </location>
</feature>
<dbReference type="InterPro" id="IPR050955">
    <property type="entry name" value="Plant_Biomass_Hydrol_Est"/>
</dbReference>
<dbReference type="InterPro" id="IPR029058">
    <property type="entry name" value="AB_hydrolase_fold"/>
</dbReference>
<dbReference type="OrthoDB" id="9795555at2"/>
<keyword evidence="1" id="KW-0732">Signal</keyword>
<protein>
    <submittedName>
        <fullName evidence="3">Prolyl oligopeptidase family serine peptidase</fullName>
    </submittedName>
</protein>
<comment type="caution">
    <text evidence="3">The sequence shown here is derived from an EMBL/GenBank/DDBJ whole genome shotgun (WGS) entry which is preliminary data.</text>
</comment>
<dbReference type="Pfam" id="PF00326">
    <property type="entry name" value="Peptidase_S9"/>
    <property type="match status" value="1"/>
</dbReference>
<dbReference type="Proteomes" id="UP000480246">
    <property type="component" value="Unassembled WGS sequence"/>
</dbReference>
<evidence type="ECO:0000313" key="4">
    <source>
        <dbReference type="Proteomes" id="UP000480246"/>
    </source>
</evidence>
<dbReference type="EMBL" id="WEID01000083">
    <property type="protein sequence ID" value="KAB8128290.1"/>
    <property type="molecule type" value="Genomic_DNA"/>
</dbReference>
<proteinExistence type="predicted"/>
<evidence type="ECO:0000313" key="3">
    <source>
        <dbReference type="EMBL" id="KAB8128290.1"/>
    </source>
</evidence>
<gene>
    <name evidence="3" type="ORF">F9U64_16480</name>
</gene>
<dbReference type="InterPro" id="IPR001375">
    <property type="entry name" value="Peptidase_S9_cat"/>
</dbReference>
<organism evidence="3 4">
    <name type="scientific">Gracilibacillus oryzae</name>
    <dbReference type="NCBI Taxonomy" id="1672701"/>
    <lineage>
        <taxon>Bacteria</taxon>
        <taxon>Bacillati</taxon>
        <taxon>Bacillota</taxon>
        <taxon>Bacilli</taxon>
        <taxon>Bacillales</taxon>
        <taxon>Bacillaceae</taxon>
        <taxon>Gracilibacillus</taxon>
    </lineage>
</organism>